<dbReference type="InterPro" id="IPR039422">
    <property type="entry name" value="MarR/SlyA-like"/>
</dbReference>
<sequence length="192" mass="21295">MTKRGAADRRPDRAELEHLMSADMRAITAQSDRIGRHFARKNEVSGNDFHALLHIMVAETAGSPLTLAALRQRMDVSPPAITYLVDRMIDAGHIRREPDPADRRKQLLRYEDSGMELARSFFTPLGEQLRAAMADLPDRDLQAAHRVFSAMISAMSTFEAQLAASAETHSVPAAKPPASTKVRRRVPQQNGT</sequence>
<evidence type="ECO:0000313" key="3">
    <source>
        <dbReference type="EMBL" id="ORB03359.1"/>
    </source>
</evidence>
<dbReference type="PANTHER" id="PTHR33164:SF43">
    <property type="entry name" value="HTH-TYPE TRANSCRIPTIONAL REPRESSOR YETL"/>
    <property type="match status" value="1"/>
</dbReference>
<protein>
    <submittedName>
        <fullName evidence="3">MarR family transcriptional regulator</fullName>
    </submittedName>
</protein>
<dbReference type="AlphaFoldDB" id="A0A1E3S826"/>
<dbReference type="Gene3D" id="1.10.10.10">
    <property type="entry name" value="Winged helix-like DNA-binding domain superfamily/Winged helix DNA-binding domain"/>
    <property type="match status" value="1"/>
</dbReference>
<dbReference type="OrthoDB" id="162531at2"/>
<comment type="caution">
    <text evidence="3">The sequence shown here is derived from an EMBL/GenBank/DDBJ whole genome shotgun (WGS) entry which is preliminary data.</text>
</comment>
<evidence type="ECO:0000256" key="1">
    <source>
        <dbReference type="SAM" id="MobiDB-lite"/>
    </source>
</evidence>
<organism evidence="3 4">
    <name type="scientific">Mycobacterium intermedium</name>
    <dbReference type="NCBI Taxonomy" id="28445"/>
    <lineage>
        <taxon>Bacteria</taxon>
        <taxon>Bacillati</taxon>
        <taxon>Actinomycetota</taxon>
        <taxon>Actinomycetes</taxon>
        <taxon>Mycobacteriales</taxon>
        <taxon>Mycobacteriaceae</taxon>
        <taxon>Mycobacterium</taxon>
        <taxon>Mycobacterium simiae complex</taxon>
    </lineage>
</organism>
<evidence type="ECO:0000313" key="4">
    <source>
        <dbReference type="Proteomes" id="UP000192739"/>
    </source>
</evidence>
<accession>A0A1E3S826</accession>
<gene>
    <name evidence="3" type="ORF">BST27_15490</name>
</gene>
<dbReference type="Pfam" id="PF12802">
    <property type="entry name" value="MarR_2"/>
    <property type="match status" value="1"/>
</dbReference>
<dbReference type="GO" id="GO:0006950">
    <property type="term" value="P:response to stress"/>
    <property type="evidence" value="ECO:0007669"/>
    <property type="project" value="TreeGrafter"/>
</dbReference>
<dbReference type="Proteomes" id="UP000192739">
    <property type="component" value="Unassembled WGS sequence"/>
</dbReference>
<dbReference type="GO" id="GO:0003700">
    <property type="term" value="F:DNA-binding transcription factor activity"/>
    <property type="evidence" value="ECO:0007669"/>
    <property type="project" value="InterPro"/>
</dbReference>
<dbReference type="InterPro" id="IPR000835">
    <property type="entry name" value="HTH_MarR-typ"/>
</dbReference>
<dbReference type="SUPFAM" id="SSF46785">
    <property type="entry name" value="Winged helix' DNA-binding domain"/>
    <property type="match status" value="1"/>
</dbReference>
<reference evidence="3 4" key="1">
    <citation type="submission" date="2017-02" db="EMBL/GenBank/DDBJ databases">
        <title>The new phylogeny of genus Mycobacterium.</title>
        <authorList>
            <person name="Tortoli E."/>
            <person name="Trovato A."/>
            <person name="Cirillo D.M."/>
        </authorList>
    </citation>
    <scope>NUCLEOTIDE SEQUENCE [LARGE SCALE GENOMIC DNA]</scope>
    <source>
        <strain evidence="3 4">DSM 44049</strain>
    </source>
</reference>
<dbReference type="EMBL" id="MVHT01000040">
    <property type="protein sequence ID" value="ORB03359.1"/>
    <property type="molecule type" value="Genomic_DNA"/>
</dbReference>
<dbReference type="InterPro" id="IPR036388">
    <property type="entry name" value="WH-like_DNA-bd_sf"/>
</dbReference>
<proteinExistence type="predicted"/>
<dbReference type="STRING" id="28445.BHQ20_22750"/>
<name>A0A1E3S826_MYCIE</name>
<dbReference type="InterPro" id="IPR036390">
    <property type="entry name" value="WH_DNA-bd_sf"/>
</dbReference>
<dbReference type="PANTHER" id="PTHR33164">
    <property type="entry name" value="TRANSCRIPTIONAL REGULATOR, MARR FAMILY"/>
    <property type="match status" value="1"/>
</dbReference>
<dbReference type="RefSeq" id="WP_069421421.1">
    <property type="nucleotide sequence ID" value="NZ_CBCRZH010000067.1"/>
</dbReference>
<dbReference type="PROSITE" id="PS50995">
    <property type="entry name" value="HTH_MARR_2"/>
    <property type="match status" value="1"/>
</dbReference>
<feature type="region of interest" description="Disordered" evidence="1">
    <location>
        <begin position="167"/>
        <end position="192"/>
    </location>
</feature>
<feature type="domain" description="HTH marR-type" evidence="2">
    <location>
        <begin position="13"/>
        <end position="153"/>
    </location>
</feature>
<keyword evidence="4" id="KW-1185">Reference proteome</keyword>
<dbReference type="SMART" id="SM00347">
    <property type="entry name" value="HTH_MARR"/>
    <property type="match status" value="1"/>
</dbReference>
<evidence type="ECO:0000259" key="2">
    <source>
        <dbReference type="PROSITE" id="PS50995"/>
    </source>
</evidence>